<reference evidence="3" key="1">
    <citation type="submission" date="2016-06" db="UniProtKB">
        <authorList>
            <consortium name="WormBaseParasite"/>
        </authorList>
    </citation>
    <scope>IDENTIFICATION</scope>
</reference>
<protein>
    <submittedName>
        <fullName evidence="1 3">Uncharacterized protein</fullName>
    </submittedName>
</protein>
<dbReference type="EMBL" id="UZAK01032327">
    <property type="protein sequence ID" value="VDP26007.1"/>
    <property type="molecule type" value="Genomic_DNA"/>
</dbReference>
<organism evidence="3">
    <name type="scientific">Schistosoma curassoni</name>
    <dbReference type="NCBI Taxonomy" id="6186"/>
    <lineage>
        <taxon>Eukaryota</taxon>
        <taxon>Metazoa</taxon>
        <taxon>Spiralia</taxon>
        <taxon>Lophotrochozoa</taxon>
        <taxon>Platyhelminthes</taxon>
        <taxon>Trematoda</taxon>
        <taxon>Digenea</taxon>
        <taxon>Strigeidida</taxon>
        <taxon>Schistosomatoidea</taxon>
        <taxon>Schistosomatidae</taxon>
        <taxon>Schistosoma</taxon>
    </lineage>
</organism>
<dbReference type="WBParaSite" id="SCUD_0000738201-mRNA-1">
    <property type="protein sequence ID" value="SCUD_0000738201-mRNA-1"/>
    <property type="gene ID" value="SCUD_0000738201"/>
</dbReference>
<accession>A0A183JXD5</accession>
<name>A0A183JXD5_9TREM</name>
<sequence length="31" mass="3850">MFLMHLIYHLDVNQDDILFQHDVVVYLYQLL</sequence>
<evidence type="ECO:0000313" key="1">
    <source>
        <dbReference type="EMBL" id="VDP26007.1"/>
    </source>
</evidence>
<evidence type="ECO:0000313" key="2">
    <source>
        <dbReference type="Proteomes" id="UP000279833"/>
    </source>
</evidence>
<keyword evidence="2" id="KW-1185">Reference proteome</keyword>
<dbReference type="AlphaFoldDB" id="A0A183JXD5"/>
<reference evidence="1 2" key="2">
    <citation type="submission" date="2018-11" db="EMBL/GenBank/DDBJ databases">
        <authorList>
            <consortium name="Pathogen Informatics"/>
        </authorList>
    </citation>
    <scope>NUCLEOTIDE SEQUENCE [LARGE SCALE GENOMIC DNA]</scope>
    <source>
        <strain evidence="1">Dakar</strain>
        <strain evidence="2">Dakar, Senegal</strain>
    </source>
</reference>
<gene>
    <name evidence="1" type="ORF">SCUD_LOCUS7382</name>
</gene>
<dbReference type="Proteomes" id="UP000279833">
    <property type="component" value="Unassembled WGS sequence"/>
</dbReference>
<evidence type="ECO:0000313" key="3">
    <source>
        <dbReference type="WBParaSite" id="SCUD_0000738201-mRNA-1"/>
    </source>
</evidence>
<proteinExistence type="predicted"/>